<gene>
    <name evidence="2" type="ORF">D4764_05G0002190</name>
</gene>
<keyword evidence="2" id="KW-0012">Acyltransferase</keyword>
<dbReference type="GO" id="GO:0034587">
    <property type="term" value="P:piRNA processing"/>
    <property type="evidence" value="ECO:0007669"/>
    <property type="project" value="TreeGrafter"/>
</dbReference>
<feature type="domain" description="GPAT/DHAPAT C-terminal" evidence="1">
    <location>
        <begin position="327"/>
        <end position="741"/>
    </location>
</feature>
<dbReference type="PANTHER" id="PTHR12563:SF15">
    <property type="entry name" value="GLYCEROL-3-PHOSPHATE ACYLTRANSFERASE 2, MITOCHONDRIAL"/>
    <property type="match status" value="1"/>
</dbReference>
<dbReference type="GO" id="GO:0006072">
    <property type="term" value="P:glycerol-3-phosphate metabolic process"/>
    <property type="evidence" value="ECO:0007669"/>
    <property type="project" value="TreeGrafter"/>
</dbReference>
<dbReference type="Pfam" id="PF19277">
    <property type="entry name" value="GPAT_C"/>
    <property type="match status" value="1"/>
</dbReference>
<evidence type="ECO:0000259" key="1">
    <source>
        <dbReference type="Pfam" id="PF19277"/>
    </source>
</evidence>
<dbReference type="AlphaFoldDB" id="A0A5C6MZI4"/>
<sequence length="834" mass="92602">MQRENENFLFCLEPGALRASAEPTMVQGNSDGLNKDMVLPPTQQRPARKKLRQNSVLGFLNLLSVNETQTRYRGWLVRRVCCLLFVMGRRVPTSPVRNRLEKIFQNTRVQKTLAAEQNEEGGVQGQRNSLSSFLPLIHTRVIPALLRFVGWALLKMFSSTFDNIQVNLSHLAALHRASKEGSLLLYVHVRQSFVDSALIPLVLFCHNLKLPYVVCPLQIKSYCLRTVLQKVGVILLPPSALTEQDAEKDRVYSAVMKALLGELLHEGQPISVGLSPESGQGGQWLASVTHLVRESSVTDVTVVPVGISYDCVPKTSKQVGFGSVLLWLCSSLWRKSRGSVRIHFAQPFSLKEMCTLERWTVDKWRPLQDVLLPVVLKKRIDSGFGRRRMSWLLPSSYYPSELQEPTELERDRLVAIILHLIFSATSCTAVMSTSLVSSLLLYRHRKASFNRPRGVSVSVLCRDVVWLTEEVLFRNKDVGFGGSVTHVVHYALSLLAPHLLIAAAPTWKDPFIACHPSLAATLHLSNQANIITHTFILEAVGACAVSAMLCEVVASGVSSSVKSGGVDGEKVKGDMDFDVVLCQSELIERALQLCHLLPPGFLPPCQSSQSFALDAVESLVRCGILVMEEIARSVPICDTWNKDGMLKWSTSDDPYQSDTDCDEQEQHSYKISQPSRCPEMLFFLCNMLAAHLRALCWTTAGLELSHTPLPSTCTTCERRCFGHTVRRSLSGLSAAAATASSARFGHIFSPYTAGAEFVAQVLSHLCDTANKKQQHYESCSEEAAHSAVRTLIDLGVLLEEAREGDGAMLEVSPLFHQSENRLKLTRFISQYLYN</sequence>
<dbReference type="GO" id="GO:0019432">
    <property type="term" value="P:triglyceride biosynthetic process"/>
    <property type="evidence" value="ECO:0007669"/>
    <property type="project" value="TreeGrafter"/>
</dbReference>
<organism evidence="2 3">
    <name type="scientific">Takifugu flavidus</name>
    <name type="common">sansaifugu</name>
    <dbReference type="NCBI Taxonomy" id="433684"/>
    <lineage>
        <taxon>Eukaryota</taxon>
        <taxon>Metazoa</taxon>
        <taxon>Chordata</taxon>
        <taxon>Craniata</taxon>
        <taxon>Vertebrata</taxon>
        <taxon>Euteleostomi</taxon>
        <taxon>Actinopterygii</taxon>
        <taxon>Neopterygii</taxon>
        <taxon>Teleostei</taxon>
        <taxon>Neoteleostei</taxon>
        <taxon>Acanthomorphata</taxon>
        <taxon>Eupercaria</taxon>
        <taxon>Tetraodontiformes</taxon>
        <taxon>Tetradontoidea</taxon>
        <taxon>Tetraodontidae</taxon>
        <taxon>Takifugu</taxon>
    </lineage>
</organism>
<dbReference type="InterPro" id="IPR045520">
    <property type="entry name" value="GPAT/DHAPAT_C"/>
</dbReference>
<proteinExistence type="predicted"/>
<evidence type="ECO:0000313" key="2">
    <source>
        <dbReference type="EMBL" id="TWW60129.1"/>
    </source>
</evidence>
<comment type="caution">
    <text evidence="2">The sequence shown here is derived from an EMBL/GenBank/DDBJ whole genome shotgun (WGS) entry which is preliminary data.</text>
</comment>
<dbReference type="GO" id="GO:0031966">
    <property type="term" value="C:mitochondrial membrane"/>
    <property type="evidence" value="ECO:0007669"/>
    <property type="project" value="TreeGrafter"/>
</dbReference>
<dbReference type="GO" id="GO:0006631">
    <property type="term" value="P:fatty acid metabolic process"/>
    <property type="evidence" value="ECO:0007669"/>
    <property type="project" value="TreeGrafter"/>
</dbReference>
<name>A0A5C6MZI4_9TELE</name>
<accession>A0A5C6MZI4</accession>
<reference evidence="2 3" key="1">
    <citation type="submission" date="2019-04" db="EMBL/GenBank/DDBJ databases">
        <title>Chromosome genome assembly for Takifugu flavidus.</title>
        <authorList>
            <person name="Xiao S."/>
        </authorList>
    </citation>
    <scope>NUCLEOTIDE SEQUENCE [LARGE SCALE GENOMIC DNA]</scope>
    <source>
        <strain evidence="2">HTHZ2018</strain>
        <tissue evidence="2">Muscle</tissue>
    </source>
</reference>
<dbReference type="PANTHER" id="PTHR12563">
    <property type="entry name" value="GLYCEROL-3-PHOSPHATE ACYLTRANSFERASE"/>
    <property type="match status" value="1"/>
</dbReference>
<evidence type="ECO:0000313" key="3">
    <source>
        <dbReference type="Proteomes" id="UP000324091"/>
    </source>
</evidence>
<dbReference type="EMBL" id="RHFK02000018">
    <property type="protein sequence ID" value="TWW60129.1"/>
    <property type="molecule type" value="Genomic_DNA"/>
</dbReference>
<dbReference type="Proteomes" id="UP000324091">
    <property type="component" value="Chromosome 5"/>
</dbReference>
<keyword evidence="2" id="KW-0808">Transferase</keyword>
<dbReference type="GO" id="GO:0004366">
    <property type="term" value="F:glycerol-3-phosphate O-acyltransferase activity"/>
    <property type="evidence" value="ECO:0007669"/>
    <property type="project" value="TreeGrafter"/>
</dbReference>
<protein>
    <submittedName>
        <fullName evidence="2">Glycerol-3-phosphate acyltransferase 1, mitochondrial</fullName>
    </submittedName>
</protein>
<dbReference type="InterPro" id="IPR022284">
    <property type="entry name" value="GPAT/DHAPAT"/>
</dbReference>
<keyword evidence="3" id="KW-1185">Reference proteome</keyword>
<dbReference type="GO" id="GO:0008654">
    <property type="term" value="P:phospholipid biosynthetic process"/>
    <property type="evidence" value="ECO:0007669"/>
    <property type="project" value="TreeGrafter"/>
</dbReference>